<feature type="domain" description="Reverse transcriptase/retrotransposon-derived protein RNase H-like" evidence="1">
    <location>
        <begin position="2"/>
        <end position="44"/>
    </location>
</feature>
<proteinExistence type="predicted"/>
<reference evidence="2" key="1">
    <citation type="submission" date="2023-08" db="EMBL/GenBank/DDBJ databases">
        <title>A de novo genome assembly of Solanum verrucosum Schlechtendal, a Mexican diploid species geographically isolated from the other diploid A-genome species in potato relatives.</title>
        <authorList>
            <person name="Hosaka K."/>
        </authorList>
    </citation>
    <scope>NUCLEOTIDE SEQUENCE</scope>
    <source>
        <tissue evidence="2">Young leaves</tissue>
    </source>
</reference>
<gene>
    <name evidence="2" type="ORF">MTR67_002422</name>
</gene>
<organism evidence="2 3">
    <name type="scientific">Solanum verrucosum</name>
    <dbReference type="NCBI Taxonomy" id="315347"/>
    <lineage>
        <taxon>Eukaryota</taxon>
        <taxon>Viridiplantae</taxon>
        <taxon>Streptophyta</taxon>
        <taxon>Embryophyta</taxon>
        <taxon>Tracheophyta</taxon>
        <taxon>Spermatophyta</taxon>
        <taxon>Magnoliopsida</taxon>
        <taxon>eudicotyledons</taxon>
        <taxon>Gunneridae</taxon>
        <taxon>Pentapetalae</taxon>
        <taxon>asterids</taxon>
        <taxon>lamiids</taxon>
        <taxon>Solanales</taxon>
        <taxon>Solanaceae</taxon>
        <taxon>Solanoideae</taxon>
        <taxon>Solaneae</taxon>
        <taxon>Solanum</taxon>
    </lineage>
</organism>
<dbReference type="AlphaFoldDB" id="A0AAF0T5W2"/>
<dbReference type="Proteomes" id="UP001234989">
    <property type="component" value="Chromosome 1"/>
</dbReference>
<keyword evidence="3" id="KW-1185">Reference proteome</keyword>
<accession>A0AAF0T5W2</accession>
<evidence type="ECO:0000259" key="1">
    <source>
        <dbReference type="Pfam" id="PF17919"/>
    </source>
</evidence>
<dbReference type="EMBL" id="CP133612">
    <property type="protein sequence ID" value="WMV09037.1"/>
    <property type="molecule type" value="Genomic_DNA"/>
</dbReference>
<dbReference type="SUPFAM" id="SSF56672">
    <property type="entry name" value="DNA/RNA polymerases"/>
    <property type="match status" value="1"/>
</dbReference>
<protein>
    <recommendedName>
        <fullName evidence="1">Reverse transcriptase/retrotransposon-derived protein RNase H-like domain-containing protein</fullName>
    </recommendedName>
</protein>
<dbReference type="InterPro" id="IPR043502">
    <property type="entry name" value="DNA/RNA_pol_sf"/>
</dbReference>
<sequence length="44" mass="4995">VCQKSFQELKTQLTTTPVLTLLEGTEGFFINYNVSKVRLGFVLM</sequence>
<dbReference type="InterPro" id="IPR041577">
    <property type="entry name" value="RT_RNaseH_2"/>
</dbReference>
<evidence type="ECO:0000313" key="3">
    <source>
        <dbReference type="Proteomes" id="UP001234989"/>
    </source>
</evidence>
<dbReference type="Pfam" id="PF17919">
    <property type="entry name" value="RT_RNaseH_2"/>
    <property type="match status" value="1"/>
</dbReference>
<name>A0AAF0T5W2_SOLVR</name>
<evidence type="ECO:0000313" key="2">
    <source>
        <dbReference type="EMBL" id="WMV09037.1"/>
    </source>
</evidence>
<feature type="non-terminal residue" evidence="2">
    <location>
        <position position="1"/>
    </location>
</feature>